<evidence type="ECO:0000313" key="2">
    <source>
        <dbReference type="EMBL" id="KAK8476776.1"/>
    </source>
</evidence>
<accession>A0ABR1ZA05</accession>
<dbReference type="EMBL" id="JBBPBN010002070">
    <property type="protein sequence ID" value="KAK8476776.1"/>
    <property type="molecule type" value="Genomic_DNA"/>
</dbReference>
<sequence>MIEHNKKGALHVYVEHNVDIPQYVEYESSDDVDKNCESYVGQGGIVGPGRSVFGEAAFEGEEAIVEGERLTAFKGPKANFHGVEIASEGEETSNFHASKIGFQSERSSGFEGEETSAFEVTKGGSKIAFEGEPTDGFVGETEGVPEMLEAMIVHKMESTRQFKEALVEFVVAKRFDYKLVRNEKDKVSAKCKGEGCPWEIYALVDNGDDFFKVKKLVPQHDCSITLTSLR</sequence>
<dbReference type="Proteomes" id="UP001396334">
    <property type="component" value="Unassembled WGS sequence"/>
</dbReference>
<evidence type="ECO:0000313" key="3">
    <source>
        <dbReference type="Proteomes" id="UP001396334"/>
    </source>
</evidence>
<evidence type="ECO:0000259" key="1">
    <source>
        <dbReference type="Pfam" id="PF03108"/>
    </source>
</evidence>
<dbReference type="Pfam" id="PF03108">
    <property type="entry name" value="DBD_Tnp_Mut"/>
    <property type="match status" value="1"/>
</dbReference>
<proteinExistence type="predicted"/>
<feature type="domain" description="Transposase MuDR plant" evidence="1">
    <location>
        <begin position="157"/>
        <end position="213"/>
    </location>
</feature>
<comment type="caution">
    <text evidence="2">The sequence shown here is derived from an EMBL/GenBank/DDBJ whole genome shotgun (WGS) entry which is preliminary data.</text>
</comment>
<organism evidence="2 3">
    <name type="scientific">Hibiscus sabdariffa</name>
    <name type="common">roselle</name>
    <dbReference type="NCBI Taxonomy" id="183260"/>
    <lineage>
        <taxon>Eukaryota</taxon>
        <taxon>Viridiplantae</taxon>
        <taxon>Streptophyta</taxon>
        <taxon>Embryophyta</taxon>
        <taxon>Tracheophyta</taxon>
        <taxon>Spermatophyta</taxon>
        <taxon>Magnoliopsida</taxon>
        <taxon>eudicotyledons</taxon>
        <taxon>Gunneridae</taxon>
        <taxon>Pentapetalae</taxon>
        <taxon>rosids</taxon>
        <taxon>malvids</taxon>
        <taxon>Malvales</taxon>
        <taxon>Malvaceae</taxon>
        <taxon>Malvoideae</taxon>
        <taxon>Hibiscus</taxon>
    </lineage>
</organism>
<dbReference type="InterPro" id="IPR004332">
    <property type="entry name" value="Transposase_MuDR"/>
</dbReference>
<reference evidence="2 3" key="1">
    <citation type="journal article" date="2024" name="G3 (Bethesda)">
        <title>Genome assembly of Hibiscus sabdariffa L. provides insights into metabolisms of medicinal natural products.</title>
        <authorList>
            <person name="Kim T."/>
        </authorList>
    </citation>
    <scope>NUCLEOTIDE SEQUENCE [LARGE SCALE GENOMIC DNA]</scope>
    <source>
        <strain evidence="2">TK-2024</strain>
        <tissue evidence="2">Old leaves</tissue>
    </source>
</reference>
<keyword evidence="3" id="KW-1185">Reference proteome</keyword>
<gene>
    <name evidence="2" type="ORF">V6N11_063165</name>
</gene>
<name>A0ABR1ZA05_9ROSI</name>
<protein>
    <recommendedName>
        <fullName evidence="1">Transposase MuDR plant domain-containing protein</fullName>
    </recommendedName>
</protein>